<comment type="caution">
    <text evidence="2">The sequence shown here is derived from an EMBL/GenBank/DDBJ whole genome shotgun (WGS) entry which is preliminary data.</text>
</comment>
<gene>
    <name evidence="2" type="ORF">JZO76_11860</name>
</gene>
<protein>
    <submittedName>
        <fullName evidence="2">Polysaccharide pyruvyl transferase family protein</fullName>
    </submittedName>
</protein>
<organism evidence="2 3">
    <name type="scientific">Candidatus Enterococcus myersii</name>
    <dbReference type="NCBI Taxonomy" id="2815322"/>
    <lineage>
        <taxon>Bacteria</taxon>
        <taxon>Bacillati</taxon>
        <taxon>Bacillota</taxon>
        <taxon>Bacilli</taxon>
        <taxon>Lactobacillales</taxon>
        <taxon>Enterococcaceae</taxon>
        <taxon>Enterococcus</taxon>
    </lineage>
</organism>
<dbReference type="EMBL" id="JAFLVT010000018">
    <property type="protein sequence ID" value="MBO0450216.1"/>
    <property type="molecule type" value="Genomic_DNA"/>
</dbReference>
<name>A0ABS3H9S8_9ENTE</name>
<dbReference type="GO" id="GO:0016740">
    <property type="term" value="F:transferase activity"/>
    <property type="evidence" value="ECO:0007669"/>
    <property type="project" value="UniProtKB-KW"/>
</dbReference>
<dbReference type="Proteomes" id="UP000664256">
    <property type="component" value="Unassembled WGS sequence"/>
</dbReference>
<reference evidence="2 3" key="1">
    <citation type="submission" date="2021-03" db="EMBL/GenBank/DDBJ databases">
        <title>Enterococcal diversity collection.</title>
        <authorList>
            <person name="Gilmore M.S."/>
            <person name="Schwartzman J."/>
            <person name="Van Tyne D."/>
            <person name="Martin M."/>
            <person name="Earl A.M."/>
            <person name="Manson A.L."/>
            <person name="Straub T."/>
            <person name="Salamzade R."/>
            <person name="Saavedra J."/>
            <person name="Lebreton F."/>
            <person name="Prichula J."/>
            <person name="Schaufler K."/>
            <person name="Gaca A."/>
            <person name="Sgardioli B."/>
            <person name="Wagenaar J."/>
            <person name="Strong T."/>
        </authorList>
    </citation>
    <scope>NUCLEOTIDE SEQUENCE [LARGE SCALE GENOMIC DNA]</scope>
    <source>
        <strain evidence="2 3">MJM12</strain>
    </source>
</reference>
<evidence type="ECO:0000259" key="1">
    <source>
        <dbReference type="Pfam" id="PF04230"/>
    </source>
</evidence>
<dbReference type="Pfam" id="PF04230">
    <property type="entry name" value="PS_pyruv_trans"/>
    <property type="match status" value="1"/>
</dbReference>
<keyword evidence="2" id="KW-0808">Transferase</keyword>
<dbReference type="InterPro" id="IPR007345">
    <property type="entry name" value="Polysacch_pyruvyl_Trfase"/>
</dbReference>
<evidence type="ECO:0000313" key="3">
    <source>
        <dbReference type="Proteomes" id="UP000664256"/>
    </source>
</evidence>
<feature type="domain" description="Polysaccharide pyruvyl transferase" evidence="1">
    <location>
        <begin position="15"/>
        <end position="304"/>
    </location>
</feature>
<evidence type="ECO:0000313" key="2">
    <source>
        <dbReference type="EMBL" id="MBO0450216.1"/>
    </source>
</evidence>
<accession>A0ABS3H9S8</accession>
<dbReference type="RefSeq" id="WP_206904782.1">
    <property type="nucleotide sequence ID" value="NZ_JAFLVT010000018.1"/>
</dbReference>
<proteinExistence type="predicted"/>
<sequence length="386" mass="44355">MKTATVTLHTAHNNGSFLQAYALQKTIYKMGYPNKIINFVPTAQYSLYQNIIFKELSLKGLIKGALNIPHYNKLTKRKNRFNNVLDNLNLTDRFDEENKFAEVSQEYDCLIAGSDQIWNNASMPDFSNIYLLPVNQHKISYAPSFGKSLTNQFGSDIIESIKKFEYLSVREQSVKVALDKLIPEKRIQVVLDPTFLLEKNDYNELYNNADCKFDGDYIFFYCIKASKEVLSTVKKISEMLNLPVVTVFTGVNTYKCQIYGQKVDFEAGPSEFIKYIHDAKYVISNSFHGIVFSIIYNKIFFRIADNDGGKIKTDERLDSILSLLELTKQNVIANTEIHLNKNIDFKVANDNLKKLKTDSLEWLQTSLATVQEEVKKTQTELIKNEK</sequence>
<keyword evidence="3" id="KW-1185">Reference proteome</keyword>